<proteinExistence type="predicted"/>
<dbReference type="SUPFAM" id="SSF52540">
    <property type="entry name" value="P-loop containing nucleoside triphosphate hydrolases"/>
    <property type="match status" value="1"/>
</dbReference>
<dbReference type="RefSeq" id="WP_241914504.1">
    <property type="nucleotide sequence ID" value="NZ_CP093326.1"/>
</dbReference>
<dbReference type="PANTHER" id="PTHR30121">
    <property type="entry name" value="UNCHARACTERIZED PROTEIN YJGR-RELATED"/>
    <property type="match status" value="1"/>
</dbReference>
<protein>
    <submittedName>
        <fullName evidence="3">DUF853 domain-containing protein</fullName>
    </submittedName>
</protein>
<dbReference type="EMBL" id="CP093326">
    <property type="protein sequence ID" value="UNK46495.1"/>
    <property type="molecule type" value="Genomic_DNA"/>
</dbReference>
<organism evidence="3 4">
    <name type="scientific">Arthrobacter sulfonylureivorans</name>
    <dbReference type="NCBI Taxonomy" id="2486855"/>
    <lineage>
        <taxon>Bacteria</taxon>
        <taxon>Bacillati</taxon>
        <taxon>Actinomycetota</taxon>
        <taxon>Actinomycetes</taxon>
        <taxon>Micrococcales</taxon>
        <taxon>Micrococcaceae</taxon>
        <taxon>Arthrobacter</taxon>
    </lineage>
</organism>
<evidence type="ECO:0000259" key="2">
    <source>
        <dbReference type="Pfam" id="PF05872"/>
    </source>
</evidence>
<reference evidence="3 4" key="1">
    <citation type="submission" date="2022-03" db="EMBL/GenBank/DDBJ databases">
        <title>Isotopic signatures of nitrous oxide derived from detoxification processes.</title>
        <authorList>
            <person name="Behrendt U."/>
            <person name="Buchen C."/>
            <person name="Well R."/>
            <person name="Ulrich A."/>
            <person name="Rohe L."/>
            <person name="Kolb S."/>
            <person name="Schloter M."/>
            <person name="Horn M.A."/>
            <person name="Augustin J."/>
        </authorList>
    </citation>
    <scope>NUCLEOTIDE SEQUENCE [LARGE SCALE GENOMIC DNA]</scope>
    <source>
        <strain evidence="3 4">S4-C24</strain>
    </source>
</reference>
<accession>A0ABY3W869</accession>
<dbReference type="Pfam" id="PF05872">
    <property type="entry name" value="HerA_C"/>
    <property type="match status" value="1"/>
</dbReference>
<dbReference type="PANTHER" id="PTHR30121:SF6">
    <property type="entry name" value="SLR6007 PROTEIN"/>
    <property type="match status" value="1"/>
</dbReference>
<evidence type="ECO:0000256" key="1">
    <source>
        <dbReference type="SAM" id="MobiDB-lite"/>
    </source>
</evidence>
<evidence type="ECO:0000313" key="3">
    <source>
        <dbReference type="EMBL" id="UNK46495.1"/>
    </source>
</evidence>
<feature type="region of interest" description="Disordered" evidence="1">
    <location>
        <begin position="449"/>
        <end position="547"/>
    </location>
</feature>
<feature type="domain" description="Helicase HerA-like C-terminal" evidence="2">
    <location>
        <begin position="35"/>
        <end position="486"/>
    </location>
</feature>
<feature type="compositionally biased region" description="Pro residues" evidence="1">
    <location>
        <begin position="494"/>
        <end position="513"/>
    </location>
</feature>
<feature type="compositionally biased region" description="Polar residues" evidence="1">
    <location>
        <begin position="524"/>
        <end position="539"/>
    </location>
</feature>
<dbReference type="InterPro" id="IPR051162">
    <property type="entry name" value="T4SS_component"/>
</dbReference>
<gene>
    <name evidence="3" type="ORF">MNQ99_03770</name>
</gene>
<feature type="compositionally biased region" description="Basic and acidic residues" evidence="1">
    <location>
        <begin position="475"/>
        <end position="484"/>
    </location>
</feature>
<dbReference type="InterPro" id="IPR033186">
    <property type="entry name" value="HerA_C"/>
</dbReference>
<dbReference type="Gene3D" id="3.40.50.300">
    <property type="entry name" value="P-loop containing nucleotide triphosphate hydrolases"/>
    <property type="match status" value="2"/>
</dbReference>
<dbReference type="InterPro" id="IPR027417">
    <property type="entry name" value="P-loop_NTPase"/>
</dbReference>
<keyword evidence="4" id="KW-1185">Reference proteome</keyword>
<dbReference type="Proteomes" id="UP000829069">
    <property type="component" value="Chromosome"/>
</dbReference>
<evidence type="ECO:0000313" key="4">
    <source>
        <dbReference type="Proteomes" id="UP000829069"/>
    </source>
</evidence>
<sequence>MVRTPAEHVAAIRQGYSFDGVSIHLGAALVDGQVHPEAAVRLPLSMMNRHGLISGATGTGKTITLQVVAEQLSAHGVPVFLADIKGDLTGLSTPSAGSTKLAERTASVGQDWKPSAYPVEYFSLGGDGAGVPVRARISDFGPLLLSRVMELNETQESSLQLVFYYADKNDLELYNLADLRAVIQFLVSDDGKEALENLGGLSKATAGVILRELVSLEAQGMDTFFGENEFDTAELLRTAGDGRGIVSCLELSSLQQRPLLFSTFMMWLIADLFAELPEVGDAEQPKLVFFLDEAHLLFRDASKAFLQSIASTVRLIRSKGVGIFFVTQTPRDVPADVLGQLANRVQHALRAFTPEDAKALKSTVSTFPVSDYDLEEVLTSAGIGEAVVTVMNEKGAPTPVAWTRLCSPGSTMGPSPAATVQAIVDGSSLLPVYGPMVDSRSAFEKLTGAPVPASTTADGSPPQSTTPPTPADMDAEARRIEETILGRPSTRPAGPTPPAPDSQAPAPAPLPDEAPPRQSRPGKTPSSRTESPQQGSANNDDLKDFALQTASALGRELMRGLFGTRRRRRR</sequence>
<name>A0ABY3W869_9MICC</name>